<feature type="compositionally biased region" description="Basic and acidic residues" evidence="1">
    <location>
        <begin position="198"/>
        <end position="209"/>
    </location>
</feature>
<sequence>AGRRAVLTAPGGSAALRVRGARTRCGHAAQRRAGLGRILHARQRHRPAGRRVLLGRQPAGRRGLRRAGGRSPRPSRTGHCGAGRPRRGDGLTVPRAAGVPRRAAPASRPAGCGVPGAGGGDRRLPRQQHRGRPGGGRCAGVGPAGRLPVELQRGPRWWSAGGVAAGRHRRAGHDRGDPAPRTIGRPRRPAAAPRPPPGRRDSHERPVRV</sequence>
<name>A0A6J4N7H2_9ACTN</name>
<dbReference type="EMBL" id="CADCUN010000065">
    <property type="protein sequence ID" value="CAA9377206.1"/>
    <property type="molecule type" value="Genomic_DNA"/>
</dbReference>
<accession>A0A6J4N7H2</accession>
<feature type="compositionally biased region" description="Low complexity" evidence="1">
    <location>
        <begin position="93"/>
        <end position="112"/>
    </location>
</feature>
<protein>
    <submittedName>
        <fullName evidence="2">Uncharacterized protein</fullName>
    </submittedName>
</protein>
<feature type="compositionally biased region" description="Gly residues" evidence="1">
    <location>
        <begin position="133"/>
        <end position="143"/>
    </location>
</feature>
<feature type="non-terminal residue" evidence="2">
    <location>
        <position position="209"/>
    </location>
</feature>
<evidence type="ECO:0000313" key="2">
    <source>
        <dbReference type="EMBL" id="CAA9377206.1"/>
    </source>
</evidence>
<dbReference type="AlphaFoldDB" id="A0A6J4N7H2"/>
<feature type="non-terminal residue" evidence="2">
    <location>
        <position position="1"/>
    </location>
</feature>
<feature type="region of interest" description="Disordered" evidence="1">
    <location>
        <begin position="41"/>
        <end position="209"/>
    </location>
</feature>
<evidence type="ECO:0000256" key="1">
    <source>
        <dbReference type="SAM" id="MobiDB-lite"/>
    </source>
</evidence>
<proteinExistence type="predicted"/>
<organism evidence="2">
    <name type="scientific">uncultured Nocardioides sp</name>
    <dbReference type="NCBI Taxonomy" id="198441"/>
    <lineage>
        <taxon>Bacteria</taxon>
        <taxon>Bacillati</taxon>
        <taxon>Actinomycetota</taxon>
        <taxon>Actinomycetes</taxon>
        <taxon>Propionibacteriales</taxon>
        <taxon>Nocardioidaceae</taxon>
        <taxon>Nocardioides</taxon>
        <taxon>environmental samples</taxon>
    </lineage>
</organism>
<gene>
    <name evidence="2" type="ORF">AVDCRST_MAG60-602</name>
</gene>
<reference evidence="2" key="1">
    <citation type="submission" date="2020-02" db="EMBL/GenBank/DDBJ databases">
        <authorList>
            <person name="Meier V. D."/>
        </authorList>
    </citation>
    <scope>NUCLEOTIDE SEQUENCE</scope>
    <source>
        <strain evidence="2">AVDCRST_MAG60</strain>
    </source>
</reference>